<evidence type="ECO:0000256" key="7">
    <source>
        <dbReference type="ARBA" id="ARBA00022915"/>
    </source>
</evidence>
<evidence type="ECO:0000256" key="3">
    <source>
        <dbReference type="ARBA" id="ARBA00007592"/>
    </source>
</evidence>
<evidence type="ECO:0000256" key="5">
    <source>
        <dbReference type="ARBA" id="ARBA00022490"/>
    </source>
</evidence>
<dbReference type="InterPro" id="IPR020625">
    <property type="entry name" value="Schiff_base-form_aldolases_AS"/>
</dbReference>
<comment type="catalytic activity">
    <reaction evidence="12 13">
        <text>L-aspartate 4-semialdehyde + pyruvate = (2S,4S)-4-hydroxy-2,3,4,5-tetrahydrodipicolinate + H2O + H(+)</text>
        <dbReference type="Rhea" id="RHEA:34171"/>
        <dbReference type="ChEBI" id="CHEBI:15361"/>
        <dbReference type="ChEBI" id="CHEBI:15377"/>
        <dbReference type="ChEBI" id="CHEBI:15378"/>
        <dbReference type="ChEBI" id="CHEBI:67139"/>
        <dbReference type="ChEBI" id="CHEBI:537519"/>
        <dbReference type="EC" id="4.3.3.7"/>
    </reaction>
</comment>
<feature type="binding site" evidence="13 16">
    <location>
        <position position="57"/>
    </location>
    <ligand>
        <name>pyruvate</name>
        <dbReference type="ChEBI" id="CHEBI:15361"/>
    </ligand>
</feature>
<dbReference type="CDD" id="cd00950">
    <property type="entry name" value="DHDPS"/>
    <property type="match status" value="1"/>
</dbReference>
<dbReference type="PANTHER" id="PTHR12128">
    <property type="entry name" value="DIHYDRODIPICOLINATE SYNTHASE"/>
    <property type="match status" value="1"/>
</dbReference>
<proteinExistence type="inferred from homology"/>
<dbReference type="GO" id="GO:0009089">
    <property type="term" value="P:lysine biosynthetic process via diaminopimelate"/>
    <property type="evidence" value="ECO:0007669"/>
    <property type="project" value="UniProtKB-UniRule"/>
</dbReference>
<feature type="site" description="Part of a proton relay during catalysis" evidence="13 17">
    <location>
        <position position="56"/>
    </location>
</feature>
<evidence type="ECO:0000256" key="11">
    <source>
        <dbReference type="ARBA" id="ARBA00044762"/>
    </source>
</evidence>
<comment type="similarity">
    <text evidence="3 13 14">Belongs to the DapA family.</text>
</comment>
<dbReference type="HAMAP" id="MF_00418">
    <property type="entry name" value="DapA"/>
    <property type="match status" value="1"/>
</dbReference>
<evidence type="ECO:0000256" key="14">
    <source>
        <dbReference type="PIRNR" id="PIRNR001365"/>
    </source>
</evidence>
<evidence type="ECO:0000313" key="19">
    <source>
        <dbReference type="Proteomes" id="UP000022311"/>
    </source>
</evidence>
<evidence type="ECO:0000256" key="2">
    <source>
        <dbReference type="ARBA" id="ARBA00005120"/>
    </source>
</evidence>
<feature type="binding site" evidence="13 16">
    <location>
        <position position="215"/>
    </location>
    <ligand>
        <name>pyruvate</name>
        <dbReference type="ChEBI" id="CHEBI:15361"/>
    </ligand>
</feature>
<feature type="site" description="L-lysine inhibitor binding" evidence="17">
    <location>
        <position position="96"/>
    </location>
</feature>
<name>A0AAV3M7T6_9GAMM</name>
<dbReference type="InterPro" id="IPR002220">
    <property type="entry name" value="DapA-like"/>
</dbReference>
<dbReference type="PRINTS" id="PR00146">
    <property type="entry name" value="DHPICSNTHASE"/>
</dbReference>
<dbReference type="FunFam" id="3.20.20.70:FF:000046">
    <property type="entry name" value="4-hydroxy-tetrahydrodipicolinate synthase"/>
    <property type="match status" value="1"/>
</dbReference>
<comment type="subcellular location">
    <subcellularLocation>
        <location evidence="13">Cytoplasm</location>
    </subcellularLocation>
</comment>
<dbReference type="PANTHER" id="PTHR12128:SF66">
    <property type="entry name" value="4-HYDROXY-2-OXOGLUTARATE ALDOLASE, MITOCHONDRIAL"/>
    <property type="match status" value="1"/>
</dbReference>
<dbReference type="SMART" id="SM01130">
    <property type="entry name" value="DHDPS"/>
    <property type="match status" value="1"/>
</dbReference>
<dbReference type="SUPFAM" id="SSF51569">
    <property type="entry name" value="Aldolase"/>
    <property type="match status" value="1"/>
</dbReference>
<evidence type="ECO:0000256" key="4">
    <source>
        <dbReference type="ARBA" id="ARBA00012086"/>
    </source>
</evidence>
<dbReference type="PROSITE" id="PS00666">
    <property type="entry name" value="DHDPS_2"/>
    <property type="match status" value="1"/>
</dbReference>
<dbReference type="PROSITE" id="PS00665">
    <property type="entry name" value="DHDPS_1"/>
    <property type="match status" value="1"/>
</dbReference>
<keyword evidence="7 13" id="KW-0220">Diaminopimelate biosynthesis</keyword>
<accession>A0AAV3M7T6</accession>
<dbReference type="Gene3D" id="3.20.20.70">
    <property type="entry name" value="Aldolase class I"/>
    <property type="match status" value="1"/>
</dbReference>
<feature type="active site" description="Schiff-base intermediate with substrate" evidence="13 15">
    <location>
        <position position="173"/>
    </location>
</feature>
<evidence type="ECO:0000256" key="16">
    <source>
        <dbReference type="PIRSR" id="PIRSR001365-2"/>
    </source>
</evidence>
<keyword evidence="5 13" id="KW-0963">Cytoplasm</keyword>
<feature type="site" description="L-lysine inhibitor binding; via carbonyl oxygen" evidence="17">
    <location>
        <position position="61"/>
    </location>
</feature>
<evidence type="ECO:0000256" key="17">
    <source>
        <dbReference type="PIRSR" id="PIRSR001365-3"/>
    </source>
</evidence>
<evidence type="ECO:0000256" key="13">
    <source>
        <dbReference type="HAMAP-Rule" id="MF_00418"/>
    </source>
</evidence>
<keyword evidence="9 13" id="KW-0456">Lyase</keyword>
<keyword evidence="6 13" id="KW-0028">Amino-acid biosynthesis</keyword>
<comment type="subunit">
    <text evidence="11 13">Homotetramer; dimer of dimers.</text>
</comment>
<feature type="site" description="L-lysine inhibitor binding" evidence="17">
    <location>
        <position position="92"/>
    </location>
</feature>
<feature type="active site" description="Proton donor/acceptor" evidence="13 15">
    <location>
        <position position="145"/>
    </location>
</feature>
<gene>
    <name evidence="18" type="primary">dapA_1</name>
    <name evidence="13" type="synonym">dapA</name>
    <name evidence="18" type="ORF">HMPREF1563_0877</name>
</gene>
<dbReference type="Proteomes" id="UP000022311">
    <property type="component" value="Unassembled WGS sequence"/>
</dbReference>
<dbReference type="InterPro" id="IPR013785">
    <property type="entry name" value="Aldolase_TIM"/>
</dbReference>
<evidence type="ECO:0000256" key="10">
    <source>
        <dbReference type="ARBA" id="ARBA00023270"/>
    </source>
</evidence>
<keyword evidence="8 13" id="KW-0457">Lysine biosynthesis</keyword>
<dbReference type="EMBL" id="JALD01000039">
    <property type="protein sequence ID" value="EUD11585.1"/>
    <property type="molecule type" value="Genomic_DNA"/>
</dbReference>
<evidence type="ECO:0000313" key="18">
    <source>
        <dbReference type="EMBL" id="EUD11585.1"/>
    </source>
</evidence>
<dbReference type="EC" id="4.3.3.7" evidence="4 13"/>
<comment type="pathway">
    <text evidence="2 13">Amino-acid biosynthesis; L-lysine biosynthesis via DAP pathway; (S)-tetrahydrodipicolinate from L-aspartate: step 3/4.</text>
</comment>
<comment type="caution">
    <text evidence="18">The sequence shown here is derived from an EMBL/GenBank/DDBJ whole genome shotgun (WGS) entry which is preliminary data.</text>
</comment>
<dbReference type="AlphaFoldDB" id="A0AAV3M7T6"/>
<evidence type="ECO:0000256" key="8">
    <source>
        <dbReference type="ARBA" id="ARBA00023154"/>
    </source>
</evidence>
<dbReference type="GO" id="GO:0005829">
    <property type="term" value="C:cytosol"/>
    <property type="evidence" value="ECO:0007669"/>
    <property type="project" value="TreeGrafter"/>
</dbReference>
<dbReference type="InterPro" id="IPR005263">
    <property type="entry name" value="DapA"/>
</dbReference>
<comment type="caution">
    <text evidence="13">Was originally thought to be a dihydrodipicolinate synthase (DHDPS), catalyzing the condensation of (S)-aspartate-beta-semialdehyde [(S)-ASA] and pyruvate to dihydrodipicolinate (DHDP). However, it was shown in E.coli that the product of the enzymatic reaction is not dihydrodipicolinate but in fact (4S)-4-hydroxy-2,3,4,5-tetrahydro-(2S)-dipicolinic acid (HTPA), and that the consecutive dehydration reaction leading to DHDP is not spontaneous but catalyzed by DapB.</text>
</comment>
<dbReference type="InterPro" id="IPR020624">
    <property type="entry name" value="Schiff_base-form_aldolases_CS"/>
</dbReference>
<sequence>MAMANQNVNYKDFLQGSIVAVITPMDSAGNVDRKSLKQLVDYHVANKTSAIVSVGTTGESATLSHKEHVDVVKATLELADGRIPIIAGTGANATAEAISLTNEFENSGVVACLTVTPYYNRPSQEGLYQHFKAISENTSLPQVLYNVPSRTGCDLLPETVGRLAKLANIVAIKEATGNLARVHQIKELVDDHFVLLSGDDATALDFMQLGGKGVISVTSNVAAAQMVKMCDLALAGKYTEARELNKQLMGLHHQLFVEPNPIPAKWACHRLGLIADDTLRLPMTPLTVSGQQKVEDALKLAGLL</sequence>
<evidence type="ECO:0000256" key="15">
    <source>
        <dbReference type="PIRSR" id="PIRSR001365-1"/>
    </source>
</evidence>
<evidence type="ECO:0000256" key="6">
    <source>
        <dbReference type="ARBA" id="ARBA00022605"/>
    </source>
</evidence>
<evidence type="ECO:0000256" key="1">
    <source>
        <dbReference type="ARBA" id="ARBA00003294"/>
    </source>
</evidence>
<keyword evidence="10 13" id="KW-0704">Schiff base</keyword>
<reference evidence="18 19" key="1">
    <citation type="submission" date="2014-01" db="EMBL/GenBank/DDBJ databases">
        <authorList>
            <person name="Durkin A.S."/>
            <person name="McCorrison J."/>
            <person name="Torralba M."/>
            <person name="Gillis M."/>
            <person name="Haft D.H."/>
            <person name="Methe B."/>
            <person name="Sutton G."/>
            <person name="Nelson K.E."/>
        </authorList>
    </citation>
    <scope>NUCLEOTIDE SEQUENCE [LARGE SCALE GENOMIC DNA]</scope>
    <source>
        <strain evidence="18 19">205/92</strain>
    </source>
</reference>
<dbReference type="Pfam" id="PF00701">
    <property type="entry name" value="DHDPS"/>
    <property type="match status" value="1"/>
</dbReference>
<evidence type="ECO:0000256" key="12">
    <source>
        <dbReference type="ARBA" id="ARBA00047836"/>
    </source>
</evidence>
<dbReference type="NCBIfam" id="TIGR00674">
    <property type="entry name" value="dapA"/>
    <property type="match status" value="1"/>
</dbReference>
<feature type="site" description="L-lysine inhibitor binding" evidence="17">
    <location>
        <position position="118"/>
    </location>
</feature>
<organism evidence="18 19">
    <name type="scientific">Providencia alcalifaciens 205/92</name>
    <dbReference type="NCBI Taxonomy" id="1256988"/>
    <lineage>
        <taxon>Bacteria</taxon>
        <taxon>Pseudomonadati</taxon>
        <taxon>Pseudomonadota</taxon>
        <taxon>Gammaproteobacteria</taxon>
        <taxon>Enterobacterales</taxon>
        <taxon>Morganellaceae</taxon>
        <taxon>Providencia</taxon>
    </lineage>
</organism>
<comment type="function">
    <text evidence="1 13">Catalyzes the condensation of (S)-aspartate-beta-semialdehyde [(S)-ASA] and pyruvate to 4-hydroxy-tetrahydrodipicolinate (HTPA).</text>
</comment>
<feature type="site" description="Part of a proton relay during catalysis" evidence="13 17">
    <location>
        <position position="119"/>
    </location>
</feature>
<evidence type="ECO:0000256" key="9">
    <source>
        <dbReference type="ARBA" id="ARBA00023239"/>
    </source>
</evidence>
<protein>
    <recommendedName>
        <fullName evidence="4 13">4-hydroxy-tetrahydrodipicolinate synthase</fullName>
        <shortName evidence="13">HTPA synthase</shortName>
        <ecNumber evidence="4 13">4.3.3.7</ecNumber>
    </recommendedName>
</protein>
<dbReference type="PIRSF" id="PIRSF001365">
    <property type="entry name" value="DHDPS"/>
    <property type="match status" value="1"/>
</dbReference>
<dbReference type="GO" id="GO:0019877">
    <property type="term" value="P:diaminopimelate biosynthetic process"/>
    <property type="evidence" value="ECO:0007669"/>
    <property type="project" value="UniProtKB-UniRule"/>
</dbReference>
<dbReference type="GO" id="GO:0008840">
    <property type="term" value="F:4-hydroxy-tetrahydrodipicolinate synthase activity"/>
    <property type="evidence" value="ECO:0007669"/>
    <property type="project" value="UniProtKB-UniRule"/>
</dbReference>